<name>A0A4Q7ZBJ5_9GAMM</name>
<evidence type="ECO:0000313" key="2">
    <source>
        <dbReference type="EMBL" id="RZU47960.1"/>
    </source>
</evidence>
<dbReference type="OrthoDB" id="9810385at2"/>
<evidence type="ECO:0000313" key="3">
    <source>
        <dbReference type="Proteomes" id="UP000292423"/>
    </source>
</evidence>
<sequence length="186" mass="21330">MALFDQQTLIERAKREQISKRSVSMEGLIKESVEASARMSSFDIFLSHSYLDRKIIIGIKLALEDLGYSVYVDWIDDQQLSRLEVSKSTAQTLRARMTQSRSLLYATTQNAENSKWMPWELGLMDGLKQKAAILPIALNPNQPEEYRGQEYLGVYPYVVNTGGTLFVHRTLTEYMSFSRWIAGQHI</sequence>
<gene>
    <name evidence="2" type="ORF">EV700_0929</name>
</gene>
<dbReference type="EMBL" id="SHKX01000010">
    <property type="protein sequence ID" value="RZU47960.1"/>
    <property type="molecule type" value="Genomic_DNA"/>
</dbReference>
<comment type="caution">
    <text evidence="2">The sequence shown here is derived from an EMBL/GenBank/DDBJ whole genome shotgun (WGS) entry which is preliminary data.</text>
</comment>
<dbReference type="Pfam" id="PF13676">
    <property type="entry name" value="TIR_2"/>
    <property type="match status" value="1"/>
</dbReference>
<feature type="domain" description="TIR" evidence="1">
    <location>
        <begin position="44"/>
        <end position="144"/>
    </location>
</feature>
<dbReference type="Proteomes" id="UP000292423">
    <property type="component" value="Unassembled WGS sequence"/>
</dbReference>
<dbReference type="SUPFAM" id="SSF52200">
    <property type="entry name" value="Toll/Interleukin receptor TIR domain"/>
    <property type="match status" value="1"/>
</dbReference>
<dbReference type="GO" id="GO:0007165">
    <property type="term" value="P:signal transduction"/>
    <property type="evidence" value="ECO:0007669"/>
    <property type="project" value="InterPro"/>
</dbReference>
<organism evidence="2 3">
    <name type="scientific">Fluviicoccus keumensis</name>
    <dbReference type="NCBI Taxonomy" id="1435465"/>
    <lineage>
        <taxon>Bacteria</taxon>
        <taxon>Pseudomonadati</taxon>
        <taxon>Pseudomonadota</taxon>
        <taxon>Gammaproteobacteria</taxon>
        <taxon>Moraxellales</taxon>
        <taxon>Moraxellaceae</taxon>
        <taxon>Fluviicoccus</taxon>
    </lineage>
</organism>
<accession>A0A4Q7ZBJ5</accession>
<dbReference type="Gene3D" id="3.40.50.10140">
    <property type="entry name" value="Toll/interleukin-1 receptor homology (TIR) domain"/>
    <property type="match status" value="1"/>
</dbReference>
<dbReference type="AlphaFoldDB" id="A0A4Q7ZBJ5"/>
<reference evidence="2 3" key="1">
    <citation type="submission" date="2019-02" db="EMBL/GenBank/DDBJ databases">
        <title>Genomic Encyclopedia of Type Strains, Phase IV (KMG-IV): sequencing the most valuable type-strain genomes for metagenomic binning, comparative biology and taxonomic classification.</title>
        <authorList>
            <person name="Goeker M."/>
        </authorList>
    </citation>
    <scope>NUCLEOTIDE SEQUENCE [LARGE SCALE GENOMIC DNA]</scope>
    <source>
        <strain evidence="2 3">DSM 105135</strain>
    </source>
</reference>
<proteinExistence type="predicted"/>
<protein>
    <submittedName>
        <fullName evidence="2">TIR domain-containing protein</fullName>
    </submittedName>
</protein>
<evidence type="ECO:0000259" key="1">
    <source>
        <dbReference type="Pfam" id="PF13676"/>
    </source>
</evidence>
<dbReference type="RefSeq" id="WP_130411167.1">
    <property type="nucleotide sequence ID" value="NZ_SHKX01000010.1"/>
</dbReference>
<dbReference type="InterPro" id="IPR035897">
    <property type="entry name" value="Toll_tir_struct_dom_sf"/>
</dbReference>
<dbReference type="InterPro" id="IPR000157">
    <property type="entry name" value="TIR_dom"/>
</dbReference>
<keyword evidence="3" id="KW-1185">Reference proteome</keyword>